<dbReference type="EMBL" id="JH992972">
    <property type="protein sequence ID" value="EKX52655.1"/>
    <property type="molecule type" value="Genomic_DNA"/>
</dbReference>
<dbReference type="GO" id="GO:0008168">
    <property type="term" value="F:methyltransferase activity"/>
    <property type="evidence" value="ECO:0007669"/>
    <property type="project" value="InterPro"/>
</dbReference>
<dbReference type="KEGG" id="gtt:GUITHDRAFT_161247"/>
<dbReference type="PANTHER" id="PTHR31009">
    <property type="entry name" value="S-ADENOSYL-L-METHIONINE:CARBOXYL METHYLTRANSFERASE FAMILY PROTEIN"/>
    <property type="match status" value="1"/>
</dbReference>
<dbReference type="InterPro" id="IPR005299">
    <property type="entry name" value="MeTrfase_7"/>
</dbReference>
<dbReference type="InterPro" id="IPR042086">
    <property type="entry name" value="MeTrfase_capping"/>
</dbReference>
<evidence type="ECO:0000313" key="4">
    <source>
        <dbReference type="EnsemblProtists" id="EKX52655"/>
    </source>
</evidence>
<keyword evidence="2" id="KW-0460">Magnesium</keyword>
<dbReference type="InterPro" id="IPR029063">
    <property type="entry name" value="SAM-dependent_MTases_sf"/>
</dbReference>
<dbReference type="OrthoDB" id="10261390at2759"/>
<dbReference type="STRING" id="905079.L1JWR5"/>
<evidence type="ECO:0000313" key="3">
    <source>
        <dbReference type="EMBL" id="EKX52655.1"/>
    </source>
</evidence>
<reference evidence="4" key="3">
    <citation type="submission" date="2015-06" db="UniProtKB">
        <authorList>
            <consortium name="EnsemblProtists"/>
        </authorList>
    </citation>
    <scope>IDENTIFICATION</scope>
</reference>
<reference evidence="5" key="2">
    <citation type="submission" date="2012-11" db="EMBL/GenBank/DDBJ databases">
        <authorList>
            <person name="Kuo A."/>
            <person name="Curtis B.A."/>
            <person name="Tanifuji G."/>
            <person name="Burki F."/>
            <person name="Gruber A."/>
            <person name="Irimia M."/>
            <person name="Maruyama S."/>
            <person name="Arias M.C."/>
            <person name="Ball S.G."/>
            <person name="Gile G.H."/>
            <person name="Hirakawa Y."/>
            <person name="Hopkins J.F."/>
            <person name="Rensing S.A."/>
            <person name="Schmutz J."/>
            <person name="Symeonidi A."/>
            <person name="Elias M."/>
            <person name="Eveleigh R.J."/>
            <person name="Herman E.K."/>
            <person name="Klute M.J."/>
            <person name="Nakayama T."/>
            <person name="Obornik M."/>
            <person name="Reyes-Prieto A."/>
            <person name="Armbrust E.V."/>
            <person name="Aves S.J."/>
            <person name="Beiko R.G."/>
            <person name="Coutinho P."/>
            <person name="Dacks J.B."/>
            <person name="Durnford D.G."/>
            <person name="Fast N.M."/>
            <person name="Green B.R."/>
            <person name="Grisdale C."/>
            <person name="Hempe F."/>
            <person name="Henrissat B."/>
            <person name="Hoppner M.P."/>
            <person name="Ishida K.-I."/>
            <person name="Kim E."/>
            <person name="Koreny L."/>
            <person name="Kroth P.G."/>
            <person name="Liu Y."/>
            <person name="Malik S.-B."/>
            <person name="Maier U.G."/>
            <person name="McRose D."/>
            <person name="Mock T."/>
            <person name="Neilson J.A."/>
            <person name="Onodera N.T."/>
            <person name="Poole A.M."/>
            <person name="Pritham E.J."/>
            <person name="Richards T.A."/>
            <person name="Rocap G."/>
            <person name="Roy S.W."/>
            <person name="Sarai C."/>
            <person name="Schaack S."/>
            <person name="Shirato S."/>
            <person name="Slamovits C.H."/>
            <person name="Spencer D.F."/>
            <person name="Suzuki S."/>
            <person name="Worden A.Z."/>
            <person name="Zauner S."/>
            <person name="Barry K."/>
            <person name="Bell C."/>
            <person name="Bharti A.K."/>
            <person name="Crow J.A."/>
            <person name="Grimwood J."/>
            <person name="Kramer R."/>
            <person name="Lindquist E."/>
            <person name="Lucas S."/>
            <person name="Salamov A."/>
            <person name="McFadden G.I."/>
            <person name="Lane C.E."/>
            <person name="Keeling P.J."/>
            <person name="Gray M.W."/>
            <person name="Grigoriev I.V."/>
            <person name="Archibald J.M."/>
        </authorList>
    </citation>
    <scope>NUCLEOTIDE SEQUENCE</scope>
    <source>
        <strain evidence="5">CCMP2712</strain>
    </source>
</reference>
<name>L1JWR5_GUITC</name>
<dbReference type="eggNOG" id="ENOG502QVIG">
    <property type="taxonomic scope" value="Eukaryota"/>
</dbReference>
<dbReference type="PaxDb" id="55529-EKX52655"/>
<keyword evidence="5" id="KW-1185">Reference proteome</keyword>
<reference evidence="3 5" key="1">
    <citation type="journal article" date="2012" name="Nature">
        <title>Algal genomes reveal evolutionary mosaicism and the fate of nucleomorphs.</title>
        <authorList>
            <consortium name="DOE Joint Genome Institute"/>
            <person name="Curtis B.A."/>
            <person name="Tanifuji G."/>
            <person name="Burki F."/>
            <person name="Gruber A."/>
            <person name="Irimia M."/>
            <person name="Maruyama S."/>
            <person name="Arias M.C."/>
            <person name="Ball S.G."/>
            <person name="Gile G.H."/>
            <person name="Hirakawa Y."/>
            <person name="Hopkins J.F."/>
            <person name="Kuo A."/>
            <person name="Rensing S.A."/>
            <person name="Schmutz J."/>
            <person name="Symeonidi A."/>
            <person name="Elias M."/>
            <person name="Eveleigh R.J."/>
            <person name="Herman E.K."/>
            <person name="Klute M.J."/>
            <person name="Nakayama T."/>
            <person name="Obornik M."/>
            <person name="Reyes-Prieto A."/>
            <person name="Armbrust E.V."/>
            <person name="Aves S.J."/>
            <person name="Beiko R.G."/>
            <person name="Coutinho P."/>
            <person name="Dacks J.B."/>
            <person name="Durnford D.G."/>
            <person name="Fast N.M."/>
            <person name="Green B.R."/>
            <person name="Grisdale C.J."/>
            <person name="Hempel F."/>
            <person name="Henrissat B."/>
            <person name="Hoppner M.P."/>
            <person name="Ishida K."/>
            <person name="Kim E."/>
            <person name="Koreny L."/>
            <person name="Kroth P.G."/>
            <person name="Liu Y."/>
            <person name="Malik S.B."/>
            <person name="Maier U.G."/>
            <person name="McRose D."/>
            <person name="Mock T."/>
            <person name="Neilson J.A."/>
            <person name="Onodera N.T."/>
            <person name="Poole A.M."/>
            <person name="Pritham E.J."/>
            <person name="Richards T.A."/>
            <person name="Rocap G."/>
            <person name="Roy S.W."/>
            <person name="Sarai C."/>
            <person name="Schaack S."/>
            <person name="Shirato S."/>
            <person name="Slamovits C.H."/>
            <person name="Spencer D.F."/>
            <person name="Suzuki S."/>
            <person name="Worden A.Z."/>
            <person name="Zauner S."/>
            <person name="Barry K."/>
            <person name="Bell C."/>
            <person name="Bharti A.K."/>
            <person name="Crow J.A."/>
            <person name="Grimwood J."/>
            <person name="Kramer R."/>
            <person name="Lindquist E."/>
            <person name="Lucas S."/>
            <person name="Salamov A."/>
            <person name="McFadden G.I."/>
            <person name="Lane C.E."/>
            <person name="Keeling P.J."/>
            <person name="Gray M.W."/>
            <person name="Grigoriev I.V."/>
            <person name="Archibald J.M."/>
        </authorList>
    </citation>
    <scope>NUCLEOTIDE SEQUENCE</scope>
    <source>
        <strain evidence="3 5">CCMP2712</strain>
    </source>
</reference>
<evidence type="ECO:0000313" key="5">
    <source>
        <dbReference type="Proteomes" id="UP000011087"/>
    </source>
</evidence>
<dbReference type="GeneID" id="17309450"/>
<keyword evidence="1" id="KW-0479">Metal-binding</keyword>
<protein>
    <submittedName>
        <fullName evidence="3 4">Uncharacterized protein</fullName>
    </submittedName>
</protein>
<accession>L1JWR5</accession>
<sequence>MDLHAHTKGAHDAYTPGEKGDGYYSQNTRGCYEVVMNAKKEIMSCLQSQTAPSGSYNIADFGCADAGTSMPMVYDIVKELKSRNPNQEICVHYEDQVTNDWLSVFNHTQGLIAGGPKPYLKDFSKVFVQASATSFFEQCFPSGSINLSMSFTAMHWLSDHPGKLKTALHHVDCLFCWRILLTIRRQTLADKNEVQKISAMAAKDWERILTHRANELSSGSYVVIVNFATDEKGQFLGHTVPSYSEGKIEPGACRESMHGWFNKIWAEFRDKGKISQEEYENCVFPNYYRTKEETLAPFQDPNSAVSKAGLKLVSADCRVVPCLYRAKWLSGESKDAKAHAKEYVPTTRTWSNATFYSALDSSRSVAEREAIVDDLFLRYEEEVAKCPEHHGMDYVHMYVVAKKM</sequence>
<organism evidence="3">
    <name type="scientific">Guillardia theta (strain CCMP2712)</name>
    <name type="common">Cryptophyte</name>
    <dbReference type="NCBI Taxonomy" id="905079"/>
    <lineage>
        <taxon>Eukaryota</taxon>
        <taxon>Cryptophyceae</taxon>
        <taxon>Pyrenomonadales</taxon>
        <taxon>Geminigeraceae</taxon>
        <taxon>Guillardia</taxon>
    </lineage>
</organism>
<dbReference type="Gene3D" id="3.40.50.150">
    <property type="entry name" value="Vaccinia Virus protein VP39"/>
    <property type="match status" value="1"/>
</dbReference>
<dbReference type="EnsemblProtists" id="EKX52655">
    <property type="protein sequence ID" value="EKX52655"/>
    <property type="gene ID" value="GUITHDRAFT_161247"/>
</dbReference>
<dbReference type="Proteomes" id="UP000011087">
    <property type="component" value="Unassembled WGS sequence"/>
</dbReference>
<gene>
    <name evidence="3" type="ORF">GUITHDRAFT_161247</name>
</gene>
<dbReference type="GO" id="GO:0046872">
    <property type="term" value="F:metal ion binding"/>
    <property type="evidence" value="ECO:0007669"/>
    <property type="project" value="UniProtKB-KW"/>
</dbReference>
<evidence type="ECO:0000256" key="1">
    <source>
        <dbReference type="ARBA" id="ARBA00022723"/>
    </source>
</evidence>
<dbReference type="AlphaFoldDB" id="L1JWR5"/>
<dbReference type="OMA" id="YLGPDLC"/>
<dbReference type="Gene3D" id="1.10.1200.270">
    <property type="entry name" value="Methyltransferase, alpha-helical capping domain"/>
    <property type="match status" value="1"/>
</dbReference>
<dbReference type="Pfam" id="PF03492">
    <property type="entry name" value="Methyltransf_7"/>
    <property type="match status" value="1"/>
</dbReference>
<proteinExistence type="predicted"/>
<dbReference type="HOGENOM" id="CLU_019628_0_0_1"/>
<dbReference type="RefSeq" id="XP_005839635.1">
    <property type="nucleotide sequence ID" value="XM_005839578.1"/>
</dbReference>
<dbReference type="SUPFAM" id="SSF53335">
    <property type="entry name" value="S-adenosyl-L-methionine-dependent methyltransferases"/>
    <property type="match status" value="1"/>
</dbReference>
<evidence type="ECO:0000256" key="2">
    <source>
        <dbReference type="ARBA" id="ARBA00022842"/>
    </source>
</evidence>